<dbReference type="RefSeq" id="WP_091686387.1">
    <property type="nucleotide sequence ID" value="NZ_FOSN01000028.1"/>
</dbReference>
<feature type="transmembrane region" description="Helical" evidence="2">
    <location>
        <begin position="30"/>
        <end position="58"/>
    </location>
</feature>
<keyword evidence="2" id="KW-0472">Membrane</keyword>
<dbReference type="InterPro" id="IPR011744">
    <property type="entry name" value="ATPase_gene1"/>
</dbReference>
<proteinExistence type="predicted"/>
<sequence length="119" mass="13494">MNERNEHFSRQIGAKADRKLEAKREISRSIWFGFGMSGLIGWAVAVPTLLGAGIGLWLDRHYPGSRSWTLALLMAGLVVGCWTAWRWVARQDREIHAKPREDVEPCESDKEGKMGENNE</sequence>
<evidence type="ECO:0000256" key="2">
    <source>
        <dbReference type="SAM" id="Phobius"/>
    </source>
</evidence>
<dbReference type="InterPro" id="IPR032820">
    <property type="entry name" value="ATPase_put"/>
</dbReference>
<keyword evidence="2" id="KW-1133">Transmembrane helix</keyword>
<name>A0A1I4CSD9_9HYPH</name>
<protein>
    <submittedName>
        <fullName evidence="3">ATP synthase protein I</fullName>
    </submittedName>
</protein>
<gene>
    <name evidence="3" type="ORF">SAMN05444581_12817</name>
</gene>
<keyword evidence="4" id="KW-1185">Reference proteome</keyword>
<dbReference type="NCBIfam" id="TIGR02230">
    <property type="entry name" value="ATPase_gene1"/>
    <property type="match status" value="1"/>
</dbReference>
<dbReference type="OrthoDB" id="466056at2"/>
<feature type="transmembrane region" description="Helical" evidence="2">
    <location>
        <begin position="70"/>
        <end position="88"/>
    </location>
</feature>
<evidence type="ECO:0000256" key="1">
    <source>
        <dbReference type="SAM" id="MobiDB-lite"/>
    </source>
</evidence>
<dbReference type="EMBL" id="FOSN01000028">
    <property type="protein sequence ID" value="SFK84204.1"/>
    <property type="molecule type" value="Genomic_DNA"/>
</dbReference>
<accession>A0A1I4CSD9</accession>
<organism evidence="3 4">
    <name type="scientific">Methylocapsa palsarum</name>
    <dbReference type="NCBI Taxonomy" id="1612308"/>
    <lineage>
        <taxon>Bacteria</taxon>
        <taxon>Pseudomonadati</taxon>
        <taxon>Pseudomonadota</taxon>
        <taxon>Alphaproteobacteria</taxon>
        <taxon>Hyphomicrobiales</taxon>
        <taxon>Beijerinckiaceae</taxon>
        <taxon>Methylocapsa</taxon>
    </lineage>
</organism>
<dbReference type="AlphaFoldDB" id="A0A1I4CSD9"/>
<evidence type="ECO:0000313" key="3">
    <source>
        <dbReference type="EMBL" id="SFK84204.1"/>
    </source>
</evidence>
<feature type="region of interest" description="Disordered" evidence="1">
    <location>
        <begin position="98"/>
        <end position="119"/>
    </location>
</feature>
<keyword evidence="2" id="KW-0812">Transmembrane</keyword>
<dbReference type="Pfam" id="PF09527">
    <property type="entry name" value="ATPase_gene1"/>
    <property type="match status" value="1"/>
</dbReference>
<evidence type="ECO:0000313" key="4">
    <source>
        <dbReference type="Proteomes" id="UP000198755"/>
    </source>
</evidence>
<reference evidence="3 4" key="1">
    <citation type="submission" date="2016-10" db="EMBL/GenBank/DDBJ databases">
        <authorList>
            <person name="de Groot N.N."/>
        </authorList>
    </citation>
    <scope>NUCLEOTIDE SEQUENCE [LARGE SCALE GENOMIC DNA]</scope>
    <source>
        <strain evidence="3 4">NE2</strain>
    </source>
</reference>
<dbReference type="Proteomes" id="UP000198755">
    <property type="component" value="Unassembled WGS sequence"/>
</dbReference>
<dbReference type="STRING" id="1612308.SAMN05444581_12817"/>